<protein>
    <submittedName>
        <fullName evidence="2">Basic proline-rich protein-like</fullName>
    </submittedName>
</protein>
<feature type="region of interest" description="Disordered" evidence="1">
    <location>
        <begin position="16"/>
        <end position="44"/>
    </location>
</feature>
<accession>A0AAX6G2G9</accession>
<comment type="caution">
    <text evidence="2">The sequence shown here is derived from an EMBL/GenBank/DDBJ whole genome shotgun (WGS) entry which is preliminary data.</text>
</comment>
<dbReference type="Proteomes" id="UP001140949">
    <property type="component" value="Unassembled WGS sequence"/>
</dbReference>
<evidence type="ECO:0000313" key="2">
    <source>
        <dbReference type="EMBL" id="KAJ6822677.1"/>
    </source>
</evidence>
<dbReference type="EMBL" id="JANAVB010023999">
    <property type="protein sequence ID" value="KAJ6822677.1"/>
    <property type="molecule type" value="Genomic_DNA"/>
</dbReference>
<gene>
    <name evidence="2" type="ORF">M6B38_386635</name>
</gene>
<dbReference type="AlphaFoldDB" id="A0AAX6G2G9"/>
<proteinExistence type="predicted"/>
<evidence type="ECO:0000313" key="3">
    <source>
        <dbReference type="Proteomes" id="UP001140949"/>
    </source>
</evidence>
<evidence type="ECO:0000256" key="1">
    <source>
        <dbReference type="SAM" id="MobiDB-lite"/>
    </source>
</evidence>
<reference evidence="2" key="2">
    <citation type="submission" date="2023-04" db="EMBL/GenBank/DDBJ databases">
        <authorList>
            <person name="Bruccoleri R.E."/>
            <person name="Oakeley E.J."/>
            <person name="Faust A.-M."/>
            <person name="Dessus-Babus S."/>
            <person name="Altorfer M."/>
            <person name="Burckhardt D."/>
            <person name="Oertli M."/>
            <person name="Naumann U."/>
            <person name="Petersen F."/>
            <person name="Wong J."/>
        </authorList>
    </citation>
    <scope>NUCLEOTIDE SEQUENCE</scope>
    <source>
        <strain evidence="2">GSM-AAB239-AS_SAM_17_03QT</strain>
        <tissue evidence="2">Leaf</tissue>
    </source>
</reference>
<reference evidence="2" key="1">
    <citation type="journal article" date="2023" name="GigaByte">
        <title>Genome assembly of the bearded iris, Iris pallida Lam.</title>
        <authorList>
            <person name="Bruccoleri R.E."/>
            <person name="Oakeley E.J."/>
            <person name="Faust A.M.E."/>
            <person name="Altorfer M."/>
            <person name="Dessus-Babus S."/>
            <person name="Burckhardt D."/>
            <person name="Oertli M."/>
            <person name="Naumann U."/>
            <person name="Petersen F."/>
            <person name="Wong J."/>
        </authorList>
    </citation>
    <scope>NUCLEOTIDE SEQUENCE</scope>
    <source>
        <strain evidence="2">GSM-AAB239-AS_SAM_17_03QT</strain>
    </source>
</reference>
<keyword evidence="3" id="KW-1185">Reference proteome</keyword>
<name>A0AAX6G2G9_IRIPA</name>
<organism evidence="2 3">
    <name type="scientific">Iris pallida</name>
    <name type="common">Sweet iris</name>
    <dbReference type="NCBI Taxonomy" id="29817"/>
    <lineage>
        <taxon>Eukaryota</taxon>
        <taxon>Viridiplantae</taxon>
        <taxon>Streptophyta</taxon>
        <taxon>Embryophyta</taxon>
        <taxon>Tracheophyta</taxon>
        <taxon>Spermatophyta</taxon>
        <taxon>Magnoliopsida</taxon>
        <taxon>Liliopsida</taxon>
        <taxon>Asparagales</taxon>
        <taxon>Iridaceae</taxon>
        <taxon>Iridoideae</taxon>
        <taxon>Irideae</taxon>
        <taxon>Iris</taxon>
    </lineage>
</organism>
<sequence>MMPGWFRPFLSVAERRSPDRPAFRSARASPKHRPATVPPPPSSACDFRSGRVVVLATDPPPEPIKPFYSVPSRATPPPSFLIFLYCTRRRYLRATGARPFSPRVDWRHHGSSRRRSPRERFRAVRHVLSADPSPADDLRWALPRSPLFLFPKW</sequence>